<dbReference type="EMBL" id="SRMA01025696">
    <property type="protein sequence ID" value="TRY91965.1"/>
    <property type="molecule type" value="Genomic_DNA"/>
</dbReference>
<dbReference type="PANTHER" id="PTHR10728:SF32">
    <property type="entry name" value="CYTOSOLIC PHOSPHOLIPASE A2 BETA"/>
    <property type="match status" value="1"/>
</dbReference>
<evidence type="ECO:0000256" key="3">
    <source>
        <dbReference type="PROSITE-ProRule" id="PRU00555"/>
    </source>
</evidence>
<dbReference type="EMBL" id="SRMA01025696">
    <property type="protein sequence ID" value="TRY91966.1"/>
    <property type="molecule type" value="Genomic_DNA"/>
</dbReference>
<feature type="region of interest" description="Disordered" evidence="4">
    <location>
        <begin position="369"/>
        <end position="404"/>
    </location>
</feature>
<dbReference type="Pfam" id="PF01735">
    <property type="entry name" value="PLA2_B"/>
    <property type="match status" value="1"/>
</dbReference>
<dbReference type="Proteomes" id="UP000316079">
    <property type="component" value="Unassembled WGS sequence"/>
</dbReference>
<reference evidence="6" key="2">
    <citation type="submission" date="2019-04" db="EMBL/GenBank/DDBJ databases">
        <authorList>
            <person name="Kadobianskyi M."/>
            <person name="Schulze L."/>
            <person name="Schuelke M."/>
            <person name="Judkewitz B."/>
        </authorList>
    </citation>
    <scope>NUCLEOTIDE SEQUENCE</scope>
    <source>
        <strain evidence="6">Bolton</strain>
        <tissue evidence="6">Whole-body</tissue>
    </source>
</reference>
<dbReference type="Gene3D" id="3.40.1090.10">
    <property type="entry name" value="Cytosolic phospholipase A2 catalytic domain"/>
    <property type="match status" value="1"/>
</dbReference>
<keyword evidence="7" id="KW-1185">Reference proteome</keyword>
<accession>A0A553QQA6</accession>
<evidence type="ECO:0000256" key="1">
    <source>
        <dbReference type="ARBA" id="ARBA00022801"/>
    </source>
</evidence>
<gene>
    <name evidence="6" type="ORF">DNTS_024554</name>
</gene>
<evidence type="ECO:0000256" key="4">
    <source>
        <dbReference type="SAM" id="MobiDB-lite"/>
    </source>
</evidence>
<dbReference type="GO" id="GO:0005544">
    <property type="term" value="F:calcium-dependent phospholipid binding"/>
    <property type="evidence" value="ECO:0007669"/>
    <property type="project" value="TreeGrafter"/>
</dbReference>
<dbReference type="InterPro" id="IPR002642">
    <property type="entry name" value="LysoPLipase_cat_dom"/>
</dbReference>
<evidence type="ECO:0000313" key="7">
    <source>
        <dbReference type="Proteomes" id="UP000316079"/>
    </source>
</evidence>
<dbReference type="GO" id="GO:0005829">
    <property type="term" value="C:cytosol"/>
    <property type="evidence" value="ECO:0007669"/>
    <property type="project" value="TreeGrafter"/>
</dbReference>
<dbReference type="PANTHER" id="PTHR10728">
    <property type="entry name" value="CYTOSOLIC PHOSPHOLIPASE A2"/>
    <property type="match status" value="1"/>
</dbReference>
<proteinExistence type="predicted"/>
<protein>
    <recommendedName>
        <fullName evidence="5">PLA2c domain-containing protein</fullName>
    </recommendedName>
</protein>
<dbReference type="SUPFAM" id="SSF52151">
    <property type="entry name" value="FabD/lysophospholipase-like"/>
    <property type="match status" value="1"/>
</dbReference>
<feature type="compositionally biased region" description="Basic and acidic residues" evidence="4">
    <location>
        <begin position="369"/>
        <end position="382"/>
    </location>
</feature>
<reference evidence="6 7" key="1">
    <citation type="journal article" date="2019" name="Sci. Data">
        <title>Hybrid genome assembly and annotation of Danionella translucida.</title>
        <authorList>
            <person name="Kadobianskyi M."/>
            <person name="Schulze L."/>
            <person name="Schuelke M."/>
            <person name="Judkewitz B."/>
        </authorList>
    </citation>
    <scope>NUCLEOTIDE SEQUENCE [LARGE SCALE GENOMIC DNA]</scope>
    <source>
        <strain evidence="6 7">Bolton</strain>
    </source>
</reference>
<evidence type="ECO:0000259" key="5">
    <source>
        <dbReference type="PROSITE" id="PS51210"/>
    </source>
</evidence>
<dbReference type="PROSITE" id="PS51210">
    <property type="entry name" value="PLA2C"/>
    <property type="match status" value="1"/>
</dbReference>
<evidence type="ECO:0000313" key="6">
    <source>
        <dbReference type="EMBL" id="TRY91966.1"/>
    </source>
</evidence>
<dbReference type="STRING" id="623744.A0A553QQA6"/>
<keyword evidence="2 3" id="KW-0443">Lipid metabolism</keyword>
<dbReference type="OrthoDB" id="419768at2759"/>
<organism evidence="6 7">
    <name type="scientific">Danionella cerebrum</name>
    <dbReference type="NCBI Taxonomy" id="2873325"/>
    <lineage>
        <taxon>Eukaryota</taxon>
        <taxon>Metazoa</taxon>
        <taxon>Chordata</taxon>
        <taxon>Craniata</taxon>
        <taxon>Vertebrata</taxon>
        <taxon>Euteleostomi</taxon>
        <taxon>Actinopterygii</taxon>
        <taxon>Neopterygii</taxon>
        <taxon>Teleostei</taxon>
        <taxon>Ostariophysi</taxon>
        <taxon>Cypriniformes</taxon>
        <taxon>Danionidae</taxon>
        <taxon>Danioninae</taxon>
        <taxon>Danionella</taxon>
    </lineage>
</organism>
<name>A0A553QQA6_9TELE</name>
<dbReference type="AlphaFoldDB" id="A0A553QQA6"/>
<feature type="compositionally biased region" description="Polar residues" evidence="4">
    <location>
        <begin position="386"/>
        <end position="404"/>
    </location>
</feature>
<dbReference type="GO" id="GO:0005509">
    <property type="term" value="F:calcium ion binding"/>
    <property type="evidence" value="ECO:0007669"/>
    <property type="project" value="TreeGrafter"/>
</dbReference>
<sequence>MNEREKQGYLVSLIDMWGLALEYLFRGKKHLGTLSELRRTVSEGQNPMPIFTSVNMKNGKTENVVDGEWCEFTPFEVGFPKYGAFIPAENFGSEYYLGHMVKKLPETALSVLVGIWSSIFSINLTEVWRIATGVAPSWVQEGGCASATNSKPSALATHVINPVTDFAKMLCGFMTSRPIISQMYNFLRGFNLHKDYSDNTGFIAWKDTHPDAFPNTMTPNDPVLNLVDAGFAFNAGFPPVVIKQAQEYCSDRKIPFPKADFKKLETEPLREVYVFEDKENPEAPIVLHFPLVNVSFKEFKAPGMKRVGEKELKEGEVDVDIKSSSSPYATQNLTYTPEDFQKLINLTSYNIQNNRDIILDALKKALNRTKDRTGGKKEEKALGKTPTGNTLLTGSQKTQISKAQ</sequence>
<keyword evidence="3" id="KW-0442">Lipid degradation</keyword>
<feature type="domain" description="PLA2c" evidence="5">
    <location>
        <begin position="1"/>
        <end position="397"/>
    </location>
</feature>
<comment type="caution">
    <text evidence="6">The sequence shown here is derived from an EMBL/GenBank/DDBJ whole genome shotgun (WGS) entry which is preliminary data.</text>
</comment>
<keyword evidence="1 3" id="KW-0378">Hydrolase</keyword>
<evidence type="ECO:0000256" key="2">
    <source>
        <dbReference type="ARBA" id="ARBA00023098"/>
    </source>
</evidence>
<dbReference type="GO" id="GO:0046475">
    <property type="term" value="P:glycerophospholipid catabolic process"/>
    <property type="evidence" value="ECO:0007669"/>
    <property type="project" value="TreeGrafter"/>
</dbReference>
<dbReference type="GO" id="GO:0047498">
    <property type="term" value="F:calcium-dependent phospholipase A2 activity"/>
    <property type="evidence" value="ECO:0007669"/>
    <property type="project" value="TreeGrafter"/>
</dbReference>
<dbReference type="InterPro" id="IPR016035">
    <property type="entry name" value="Acyl_Trfase/lysoPLipase"/>
</dbReference>